<evidence type="ECO:0000256" key="3">
    <source>
        <dbReference type="ARBA" id="ARBA00022692"/>
    </source>
</evidence>
<protein>
    <submittedName>
        <fullName evidence="8">IncP-type conjugal transfer protein TrbI</fullName>
    </submittedName>
</protein>
<reference evidence="9" key="1">
    <citation type="journal article" date="2019" name="Int. J. Syst. Evol. Microbiol.">
        <title>The Global Catalogue of Microorganisms (GCM) 10K type strain sequencing project: providing services to taxonomists for standard genome sequencing and annotation.</title>
        <authorList>
            <consortium name="The Broad Institute Genomics Platform"/>
            <consortium name="The Broad Institute Genome Sequencing Center for Infectious Disease"/>
            <person name="Wu L."/>
            <person name="Ma J."/>
        </authorList>
    </citation>
    <scope>NUCLEOTIDE SEQUENCE [LARGE SCALE GENOMIC DNA]</scope>
    <source>
        <strain evidence="9">JCM 17706</strain>
    </source>
</reference>
<evidence type="ECO:0000256" key="2">
    <source>
        <dbReference type="ARBA" id="ARBA00010265"/>
    </source>
</evidence>
<keyword evidence="9" id="KW-1185">Reference proteome</keyword>
<dbReference type="EMBL" id="BAABIY010000020">
    <property type="protein sequence ID" value="GAA5098201.1"/>
    <property type="molecule type" value="Genomic_DNA"/>
</dbReference>
<dbReference type="InterPro" id="IPR042217">
    <property type="entry name" value="T4SS_VirB10/TrbI"/>
</dbReference>
<gene>
    <name evidence="8" type="primary">trbI</name>
    <name evidence="8" type="ORF">GCM10023260_08500</name>
</gene>
<dbReference type="CDD" id="cd16429">
    <property type="entry name" value="VirB10"/>
    <property type="match status" value="1"/>
</dbReference>
<organism evidence="8 9">
    <name type="scientific">Bartonella acomydis</name>
    <dbReference type="NCBI Taxonomy" id="686234"/>
    <lineage>
        <taxon>Bacteria</taxon>
        <taxon>Pseudomonadati</taxon>
        <taxon>Pseudomonadota</taxon>
        <taxon>Alphaproteobacteria</taxon>
        <taxon>Hyphomicrobiales</taxon>
        <taxon>Bartonellaceae</taxon>
        <taxon>Bartonella</taxon>
    </lineage>
</organism>
<comment type="similarity">
    <text evidence="2">Belongs to the TrbI/VirB10 family.</text>
</comment>
<evidence type="ECO:0000313" key="8">
    <source>
        <dbReference type="EMBL" id="GAA5098201.1"/>
    </source>
</evidence>
<feature type="transmembrane region" description="Helical" evidence="7">
    <location>
        <begin position="31"/>
        <end position="52"/>
    </location>
</feature>
<evidence type="ECO:0000256" key="7">
    <source>
        <dbReference type="SAM" id="Phobius"/>
    </source>
</evidence>
<accession>A0ABP9MRR7</accession>
<evidence type="ECO:0000256" key="5">
    <source>
        <dbReference type="ARBA" id="ARBA00023136"/>
    </source>
</evidence>
<feature type="compositionally biased region" description="Basic and acidic residues" evidence="6">
    <location>
        <begin position="109"/>
        <end position="118"/>
    </location>
</feature>
<proteinExistence type="inferred from homology"/>
<evidence type="ECO:0000313" key="9">
    <source>
        <dbReference type="Proteomes" id="UP001501525"/>
    </source>
</evidence>
<dbReference type="Gene3D" id="2.40.128.260">
    <property type="entry name" value="Type IV secretion system, VirB10/TraB/TrbI"/>
    <property type="match status" value="1"/>
</dbReference>
<feature type="compositionally biased region" description="Polar residues" evidence="6">
    <location>
        <begin position="98"/>
        <end position="108"/>
    </location>
</feature>
<evidence type="ECO:0000256" key="4">
    <source>
        <dbReference type="ARBA" id="ARBA00022989"/>
    </source>
</evidence>
<dbReference type="RefSeq" id="WP_345096750.1">
    <property type="nucleotide sequence ID" value="NZ_BAABIY010000020.1"/>
</dbReference>
<keyword evidence="4 7" id="KW-1133">Transmembrane helix</keyword>
<evidence type="ECO:0000256" key="6">
    <source>
        <dbReference type="SAM" id="MobiDB-lite"/>
    </source>
</evidence>
<dbReference type="Pfam" id="PF03743">
    <property type="entry name" value="TrbI"/>
    <property type="match status" value="1"/>
</dbReference>
<feature type="region of interest" description="Disordered" evidence="6">
    <location>
        <begin position="98"/>
        <end position="118"/>
    </location>
</feature>
<comment type="caution">
    <text evidence="8">The sequence shown here is derived from an EMBL/GenBank/DDBJ whole genome shotgun (WGS) entry which is preliminary data.</text>
</comment>
<comment type="subcellular location">
    <subcellularLocation>
        <location evidence="1">Membrane</location>
        <topology evidence="1">Single-pass membrane protein</topology>
    </subcellularLocation>
</comment>
<dbReference type="InterPro" id="IPR005498">
    <property type="entry name" value="T4SS_VirB10/TraB/TrbI"/>
</dbReference>
<keyword evidence="3 7" id="KW-0812">Transmembrane</keyword>
<dbReference type="Proteomes" id="UP001501525">
    <property type="component" value="Unassembled WGS sequence"/>
</dbReference>
<name>A0ABP9MRR7_9HYPH</name>
<keyword evidence="5 7" id="KW-0472">Membrane</keyword>
<sequence length="426" mass="46809">MKNNQKISPSEAPDFFSVKPKGRGVRRLNNIPLIGAIGVILFALVGISYTFMLRQQSNNAVSEEKKSLFVDETPLLIRPEGDDYVQAKLPEILPSESTKQLVKTTPEQKQLDKTENEKDEVQERLLTRILERRLARMEAALDSDPMISFTINSKVQDNSQIQDTYPQKATLENLFGRAGISANSSLYNGDGVHDPNMQAQKIAFLSQSQEAAAYLKNTRQEAVKASLEIKAGTIIPSVIISGVNSDLPGQIIAQVRESVYDSATGQNVLIPMGARLIGTYDSRVATGQKRVLIAWSRVIYPDGSSLSLGNMPGTDQSGYAGFQDKVNNHYFKIFGNAFLLSIISGASQLSQKTHNKGNDDGKMETAKETLAAELGRQWGEVGIEMTRKSLGIQPTIIIRPGYNFNVMVTKDIILPAWQGHPMAALP</sequence>
<evidence type="ECO:0000256" key="1">
    <source>
        <dbReference type="ARBA" id="ARBA00004167"/>
    </source>
</evidence>